<dbReference type="Proteomes" id="UP000275199">
    <property type="component" value="Unassembled WGS sequence"/>
</dbReference>
<proteinExistence type="predicted"/>
<dbReference type="EMBL" id="RKKU01000058">
    <property type="protein sequence ID" value="ROZ80125.1"/>
    <property type="molecule type" value="Genomic_DNA"/>
</dbReference>
<dbReference type="InterPro" id="IPR052723">
    <property type="entry name" value="Acyl-CoA_thioesterase_PaaI"/>
</dbReference>
<dbReference type="SUPFAM" id="SSF54637">
    <property type="entry name" value="Thioesterase/thiol ester dehydrase-isomerase"/>
    <property type="match status" value="1"/>
</dbReference>
<dbReference type="PANTHER" id="PTHR42856">
    <property type="entry name" value="ACYL-COENZYME A THIOESTERASE PAAI"/>
    <property type="match status" value="1"/>
</dbReference>
<name>A0ABX9XCC8_9PSED</name>
<comment type="caution">
    <text evidence="3">The sequence shown here is derived from an EMBL/GenBank/DDBJ whole genome shotgun (WGS) entry which is preliminary data.</text>
</comment>
<keyword evidence="4" id="KW-1185">Reference proteome</keyword>
<dbReference type="Gene3D" id="3.10.129.10">
    <property type="entry name" value="Hotdog Thioesterase"/>
    <property type="match status" value="1"/>
</dbReference>
<organism evidence="3 4">
    <name type="scientific">Pseudomonas neustonica</name>
    <dbReference type="NCBI Taxonomy" id="2487346"/>
    <lineage>
        <taxon>Bacteria</taxon>
        <taxon>Pseudomonadati</taxon>
        <taxon>Pseudomonadota</taxon>
        <taxon>Gammaproteobacteria</taxon>
        <taxon>Pseudomonadales</taxon>
        <taxon>Pseudomonadaceae</taxon>
        <taxon>Pseudomonas</taxon>
    </lineage>
</organism>
<gene>
    <name evidence="3" type="ORF">EF096_20135</name>
</gene>
<dbReference type="CDD" id="cd03443">
    <property type="entry name" value="PaaI_thioesterase"/>
    <property type="match status" value="1"/>
</dbReference>
<dbReference type="InterPro" id="IPR029069">
    <property type="entry name" value="HotDog_dom_sf"/>
</dbReference>
<reference evidence="3 4" key="1">
    <citation type="submission" date="2018-11" db="EMBL/GenBank/DDBJ databases">
        <authorList>
            <person name="Jang G.I."/>
            <person name="Hwang C.Y."/>
        </authorList>
    </citation>
    <scope>NUCLEOTIDE SEQUENCE [LARGE SCALE GENOMIC DNA]</scope>
    <source>
        <strain evidence="3 4">SSM26</strain>
    </source>
</reference>
<evidence type="ECO:0000259" key="2">
    <source>
        <dbReference type="Pfam" id="PF03061"/>
    </source>
</evidence>
<evidence type="ECO:0000256" key="1">
    <source>
        <dbReference type="ARBA" id="ARBA00022801"/>
    </source>
</evidence>
<keyword evidence="1" id="KW-0378">Hydrolase</keyword>
<dbReference type="PANTHER" id="PTHR42856:SF1">
    <property type="entry name" value="ACYL-COENZYME A THIOESTERASE PAAI"/>
    <property type="match status" value="1"/>
</dbReference>
<sequence length="131" mass="13971">MQKIIEQVAEDPYACFLGVTVGEASADSVECELIIESHMLNFMGIPHGGLLFSLADIALSILACAEHMPAVGVSVTGNYFKTTKVGARVVAKARKVSSGRRFSTFAADVTAEGVLLASFTGTCYKMFDRKS</sequence>
<protein>
    <submittedName>
        <fullName evidence="3">PaaI family thioesterase</fullName>
    </submittedName>
</protein>
<dbReference type="InterPro" id="IPR006683">
    <property type="entry name" value="Thioestr_dom"/>
</dbReference>
<dbReference type="RefSeq" id="WP_123891496.1">
    <property type="nucleotide sequence ID" value="NZ_RKKU01000058.1"/>
</dbReference>
<accession>A0ABX9XCC8</accession>
<evidence type="ECO:0000313" key="4">
    <source>
        <dbReference type="Proteomes" id="UP000275199"/>
    </source>
</evidence>
<evidence type="ECO:0000313" key="3">
    <source>
        <dbReference type="EMBL" id="ROZ80125.1"/>
    </source>
</evidence>
<dbReference type="InterPro" id="IPR003736">
    <property type="entry name" value="PAAI_dom"/>
</dbReference>
<feature type="domain" description="Thioesterase" evidence="2">
    <location>
        <begin position="43"/>
        <end position="114"/>
    </location>
</feature>
<dbReference type="NCBIfam" id="TIGR00369">
    <property type="entry name" value="unchar_dom_1"/>
    <property type="match status" value="1"/>
</dbReference>
<dbReference type="Pfam" id="PF03061">
    <property type="entry name" value="4HBT"/>
    <property type="match status" value="1"/>
</dbReference>